<comment type="caution">
    <text evidence="2">The sequence shown here is derived from an EMBL/GenBank/DDBJ whole genome shotgun (WGS) entry which is preliminary data.</text>
</comment>
<protein>
    <recommendedName>
        <fullName evidence="1">Long-tail fiber proximal subunit trimerization domain-containing protein</fullName>
    </recommendedName>
</protein>
<name>A0A4R3NX26_9HYPH</name>
<reference evidence="2 3" key="1">
    <citation type="submission" date="2019-03" db="EMBL/GenBank/DDBJ databases">
        <title>Freshwater and sediment microbial communities from various areas in North America, analyzing microbe dynamics in response to fracking.</title>
        <authorList>
            <person name="Lamendella R."/>
        </authorList>
    </citation>
    <scope>NUCLEOTIDE SEQUENCE [LARGE SCALE GENOMIC DNA]</scope>
    <source>
        <strain evidence="2 3">175.2</strain>
    </source>
</reference>
<dbReference type="OrthoDB" id="7913455at2"/>
<dbReference type="InterPro" id="IPR048390">
    <property type="entry name" value="Gp34_trimer"/>
</dbReference>
<dbReference type="Pfam" id="PF21446">
    <property type="entry name" value="Gp34_trimer"/>
    <property type="match status" value="1"/>
</dbReference>
<keyword evidence="3" id="KW-1185">Reference proteome</keyword>
<dbReference type="RefSeq" id="WP_132308354.1">
    <property type="nucleotide sequence ID" value="NZ_SMAR01000003.1"/>
</dbReference>
<sequence length="308" mass="33551">MTQYENVTIDPTVTNGSQLAANINSWRKAALTLHSGVERPSYASAGTMWISTASSPWKLCVYDGTDDVVIGELKPDSHDFVSAGGTEYTNDLMASGDAAEARDKLGAVDRSQLSGKVSKSGDTVTGEIRSSKSENFRMMNGDRGVFWHLNSEDLYLMITNSGDQTGGWNNTRALRVRLSDGFVWLDRAKSNRNFEVGGARYETNGNIVGSIWNNWGRTDAYSAIDNRIEDRGYWRTQDYTTDRGAGTVGSYGLFQIRRHLNPGDVVGGSELRYSDAEGDVVHGPGGSWRCMGVIGGDGIASTVFLRVS</sequence>
<dbReference type="AlphaFoldDB" id="A0A4R3NX26"/>
<organism evidence="2 3">
    <name type="scientific">Martelella mediterranea</name>
    <dbReference type="NCBI Taxonomy" id="293089"/>
    <lineage>
        <taxon>Bacteria</taxon>
        <taxon>Pseudomonadati</taxon>
        <taxon>Pseudomonadota</taxon>
        <taxon>Alphaproteobacteria</taxon>
        <taxon>Hyphomicrobiales</taxon>
        <taxon>Aurantimonadaceae</taxon>
        <taxon>Martelella</taxon>
    </lineage>
</organism>
<evidence type="ECO:0000259" key="1">
    <source>
        <dbReference type="Pfam" id="PF21446"/>
    </source>
</evidence>
<evidence type="ECO:0000313" key="2">
    <source>
        <dbReference type="EMBL" id="TCT42996.1"/>
    </source>
</evidence>
<dbReference type="Proteomes" id="UP000295097">
    <property type="component" value="Unassembled WGS sequence"/>
</dbReference>
<proteinExistence type="predicted"/>
<evidence type="ECO:0000313" key="3">
    <source>
        <dbReference type="Proteomes" id="UP000295097"/>
    </source>
</evidence>
<accession>A0A4R3NX26</accession>
<gene>
    <name evidence="2" type="ORF">EDC90_10032</name>
</gene>
<dbReference type="EMBL" id="SMAR01000003">
    <property type="protein sequence ID" value="TCT42996.1"/>
    <property type="molecule type" value="Genomic_DNA"/>
</dbReference>
<feature type="domain" description="Long-tail fiber proximal subunit trimerization" evidence="1">
    <location>
        <begin position="113"/>
        <end position="175"/>
    </location>
</feature>